<dbReference type="EMBL" id="JAULSO010000001">
    <property type="protein sequence ID" value="KAK3692608.1"/>
    <property type="molecule type" value="Genomic_DNA"/>
</dbReference>
<comment type="caution">
    <text evidence="2">The sequence shown here is derived from an EMBL/GenBank/DDBJ whole genome shotgun (WGS) entry which is preliminary data.</text>
</comment>
<evidence type="ECO:0000256" key="1">
    <source>
        <dbReference type="SAM" id="MobiDB-lite"/>
    </source>
</evidence>
<evidence type="ECO:0000313" key="2">
    <source>
        <dbReference type="EMBL" id="KAK3692608.1"/>
    </source>
</evidence>
<sequence>MNPSFVSDNNKRTRAPKPDIPVPRPGCCRPVVLFRLVSFPQPRIRAPAAFSPLDKTPDVQRNTTTTTNPVPSRIDTGMHNLAPRLVAHGQILRNTATSHTHQRGSQANKPHHCFSIANAIGCYSIDNNKPNPVHSHYLGPLRSAKKRNASYLVYAATATATASASINASRPRSPTSCLNLPALQAPHPYTHKRTTLPYLSTPPSYIS</sequence>
<name>A0AAE0XFN9_9PEZI</name>
<feature type="region of interest" description="Disordered" evidence="1">
    <location>
        <begin position="1"/>
        <end position="22"/>
    </location>
</feature>
<evidence type="ECO:0000313" key="3">
    <source>
        <dbReference type="Proteomes" id="UP001270362"/>
    </source>
</evidence>
<feature type="region of interest" description="Disordered" evidence="1">
    <location>
        <begin position="48"/>
        <end position="76"/>
    </location>
</feature>
<accession>A0AAE0XFN9</accession>
<reference evidence="2" key="2">
    <citation type="submission" date="2023-06" db="EMBL/GenBank/DDBJ databases">
        <authorList>
            <consortium name="Lawrence Berkeley National Laboratory"/>
            <person name="Haridas S."/>
            <person name="Hensen N."/>
            <person name="Bonometti L."/>
            <person name="Westerberg I."/>
            <person name="Brannstrom I.O."/>
            <person name="Guillou S."/>
            <person name="Cros-Aarteil S."/>
            <person name="Calhoun S."/>
            <person name="Kuo A."/>
            <person name="Mondo S."/>
            <person name="Pangilinan J."/>
            <person name="Riley R."/>
            <person name="Labutti K."/>
            <person name="Andreopoulos B."/>
            <person name="Lipzen A."/>
            <person name="Chen C."/>
            <person name="Yanf M."/>
            <person name="Daum C."/>
            <person name="Ng V."/>
            <person name="Clum A."/>
            <person name="Steindorff A."/>
            <person name="Ohm R."/>
            <person name="Martin F."/>
            <person name="Silar P."/>
            <person name="Natvig D."/>
            <person name="Lalanne C."/>
            <person name="Gautier V."/>
            <person name="Ament-Velasquez S.L."/>
            <person name="Kruys A."/>
            <person name="Hutchinson M.I."/>
            <person name="Powell A.J."/>
            <person name="Barry K."/>
            <person name="Miller A.N."/>
            <person name="Grigoriev I.V."/>
            <person name="Debuchy R."/>
            <person name="Gladieux P."/>
            <person name="Thoren M.H."/>
            <person name="Johannesson H."/>
        </authorList>
    </citation>
    <scope>NUCLEOTIDE SEQUENCE</scope>
    <source>
        <strain evidence="2">CBS 314.62</strain>
    </source>
</reference>
<dbReference type="Proteomes" id="UP001270362">
    <property type="component" value="Unassembled WGS sequence"/>
</dbReference>
<protein>
    <submittedName>
        <fullName evidence="2">Uncharacterized protein</fullName>
    </submittedName>
</protein>
<dbReference type="AlphaFoldDB" id="A0AAE0XFN9"/>
<proteinExistence type="predicted"/>
<gene>
    <name evidence="2" type="ORF">B0T22DRAFT_19641</name>
</gene>
<keyword evidence="3" id="KW-1185">Reference proteome</keyword>
<organism evidence="2 3">
    <name type="scientific">Podospora appendiculata</name>
    <dbReference type="NCBI Taxonomy" id="314037"/>
    <lineage>
        <taxon>Eukaryota</taxon>
        <taxon>Fungi</taxon>
        <taxon>Dikarya</taxon>
        <taxon>Ascomycota</taxon>
        <taxon>Pezizomycotina</taxon>
        <taxon>Sordariomycetes</taxon>
        <taxon>Sordariomycetidae</taxon>
        <taxon>Sordariales</taxon>
        <taxon>Podosporaceae</taxon>
        <taxon>Podospora</taxon>
    </lineage>
</organism>
<reference evidence="2" key="1">
    <citation type="journal article" date="2023" name="Mol. Phylogenet. Evol.">
        <title>Genome-scale phylogeny and comparative genomics of the fungal order Sordariales.</title>
        <authorList>
            <person name="Hensen N."/>
            <person name="Bonometti L."/>
            <person name="Westerberg I."/>
            <person name="Brannstrom I.O."/>
            <person name="Guillou S."/>
            <person name="Cros-Aarteil S."/>
            <person name="Calhoun S."/>
            <person name="Haridas S."/>
            <person name="Kuo A."/>
            <person name="Mondo S."/>
            <person name="Pangilinan J."/>
            <person name="Riley R."/>
            <person name="LaButti K."/>
            <person name="Andreopoulos B."/>
            <person name="Lipzen A."/>
            <person name="Chen C."/>
            <person name="Yan M."/>
            <person name="Daum C."/>
            <person name="Ng V."/>
            <person name="Clum A."/>
            <person name="Steindorff A."/>
            <person name="Ohm R.A."/>
            <person name="Martin F."/>
            <person name="Silar P."/>
            <person name="Natvig D.O."/>
            <person name="Lalanne C."/>
            <person name="Gautier V."/>
            <person name="Ament-Velasquez S.L."/>
            <person name="Kruys A."/>
            <person name="Hutchinson M.I."/>
            <person name="Powell A.J."/>
            <person name="Barry K."/>
            <person name="Miller A.N."/>
            <person name="Grigoriev I.V."/>
            <person name="Debuchy R."/>
            <person name="Gladieux P."/>
            <person name="Hiltunen Thoren M."/>
            <person name="Johannesson H."/>
        </authorList>
    </citation>
    <scope>NUCLEOTIDE SEQUENCE</scope>
    <source>
        <strain evidence="2">CBS 314.62</strain>
    </source>
</reference>
<feature type="compositionally biased region" description="Polar residues" evidence="1">
    <location>
        <begin position="59"/>
        <end position="70"/>
    </location>
</feature>